<accession>E4ZIR0</accession>
<dbReference type="EMBL" id="FP929065">
    <property type="protein sequence ID" value="CBX91081.1"/>
    <property type="molecule type" value="Genomic_DNA"/>
</dbReference>
<sequence length="133" mass="14851">MSFPPSSAGSEETFNHIRSTSRTGSTVARGWHMQLDSRGAHVPNRHTVDGYYLKHRYASSSAFTRTQWSKTAVSPKSQSISHAKKKEWLTTTIHRAIYPTKSPNCIHRAGSLLLSIYPSISINRMPSPLNAIK</sequence>
<proteinExistence type="predicted"/>
<evidence type="ECO:0000256" key="1">
    <source>
        <dbReference type="SAM" id="MobiDB-lite"/>
    </source>
</evidence>
<reference evidence="3" key="1">
    <citation type="journal article" date="2011" name="Nat. Commun.">
        <title>Effector diversification within compartments of the Leptosphaeria maculans genome affected by Repeat-Induced Point mutations.</title>
        <authorList>
            <person name="Rouxel T."/>
            <person name="Grandaubert J."/>
            <person name="Hane J.K."/>
            <person name="Hoede C."/>
            <person name="van de Wouw A.P."/>
            <person name="Couloux A."/>
            <person name="Dominguez V."/>
            <person name="Anthouard V."/>
            <person name="Bally P."/>
            <person name="Bourras S."/>
            <person name="Cozijnsen A.J."/>
            <person name="Ciuffetti L.M."/>
            <person name="Degrave A."/>
            <person name="Dilmaghani A."/>
            <person name="Duret L."/>
            <person name="Fudal I."/>
            <person name="Goodwin S.B."/>
            <person name="Gout L."/>
            <person name="Glaser N."/>
            <person name="Linglin J."/>
            <person name="Kema G.H.J."/>
            <person name="Lapalu N."/>
            <person name="Lawrence C.B."/>
            <person name="May K."/>
            <person name="Meyer M."/>
            <person name="Ollivier B."/>
            <person name="Poulain J."/>
            <person name="Schoch C.L."/>
            <person name="Simon A."/>
            <person name="Spatafora J.W."/>
            <person name="Stachowiak A."/>
            <person name="Turgeon B.G."/>
            <person name="Tyler B.M."/>
            <person name="Vincent D."/>
            <person name="Weissenbach J."/>
            <person name="Amselem J."/>
            <person name="Quesneville H."/>
            <person name="Oliver R.P."/>
            <person name="Wincker P."/>
            <person name="Balesdent M.-H."/>
            <person name="Howlett B.J."/>
        </authorList>
    </citation>
    <scope>NUCLEOTIDE SEQUENCE [LARGE SCALE GENOMIC DNA]</scope>
    <source>
        <strain evidence="3">JN3 / isolate v23.1.3 / race Av1-4-5-6-7-8</strain>
    </source>
</reference>
<dbReference type="VEuPathDB" id="FungiDB:LEMA_P061150.1"/>
<dbReference type="InParanoid" id="E4ZIR0"/>
<dbReference type="Proteomes" id="UP000002668">
    <property type="component" value="Genome"/>
</dbReference>
<feature type="region of interest" description="Disordered" evidence="1">
    <location>
        <begin position="1"/>
        <end position="21"/>
    </location>
</feature>
<dbReference type="AlphaFoldDB" id="E4ZIR0"/>
<name>E4ZIR0_LEPMJ</name>
<dbReference type="HOGENOM" id="CLU_1907073_0_0_1"/>
<organism evidence="3">
    <name type="scientific">Leptosphaeria maculans (strain JN3 / isolate v23.1.3 / race Av1-4-5-6-7-8)</name>
    <name type="common">Blackleg fungus</name>
    <name type="synonym">Phoma lingam</name>
    <dbReference type="NCBI Taxonomy" id="985895"/>
    <lineage>
        <taxon>Eukaryota</taxon>
        <taxon>Fungi</taxon>
        <taxon>Dikarya</taxon>
        <taxon>Ascomycota</taxon>
        <taxon>Pezizomycotina</taxon>
        <taxon>Dothideomycetes</taxon>
        <taxon>Pleosporomycetidae</taxon>
        <taxon>Pleosporales</taxon>
        <taxon>Pleosporineae</taxon>
        <taxon>Leptosphaeriaceae</taxon>
        <taxon>Plenodomus</taxon>
        <taxon>Plenodomus lingam/Leptosphaeria maculans species complex</taxon>
    </lineage>
</organism>
<gene>
    <name evidence="2" type="ORF">LEMA_P061150.1</name>
</gene>
<keyword evidence="3" id="KW-1185">Reference proteome</keyword>
<evidence type="ECO:0000313" key="2">
    <source>
        <dbReference type="EMBL" id="CBX91081.1"/>
    </source>
</evidence>
<protein>
    <submittedName>
        <fullName evidence="2">Predicted protein</fullName>
    </submittedName>
</protein>
<evidence type="ECO:0000313" key="3">
    <source>
        <dbReference type="Proteomes" id="UP000002668"/>
    </source>
</evidence>